<dbReference type="GO" id="GO:0005783">
    <property type="term" value="C:endoplasmic reticulum"/>
    <property type="evidence" value="ECO:0007669"/>
    <property type="project" value="TreeGrafter"/>
</dbReference>
<keyword evidence="2" id="KW-0813">Transport</keyword>
<comment type="subcellular location">
    <subcellularLocation>
        <location evidence="1">Membrane</location>
        <topology evidence="1">Single-pass type I membrane protein</topology>
    </subcellularLocation>
</comment>
<dbReference type="GO" id="GO:0002115">
    <property type="term" value="P:store-operated calcium entry"/>
    <property type="evidence" value="ECO:0007669"/>
    <property type="project" value="TreeGrafter"/>
</dbReference>
<accession>A0A6I9UUU0</accession>
<dbReference type="RefSeq" id="XP_011201573.2">
    <property type="nucleotide sequence ID" value="XM_011203271.4"/>
</dbReference>
<evidence type="ECO:0000256" key="13">
    <source>
        <dbReference type="SAM" id="MobiDB-lite"/>
    </source>
</evidence>
<dbReference type="GeneID" id="105224987"/>
<sequence>MQRKLLLYALLFLAVTSQKCHVVESGGPPSDTMGTIAANRYNAEQQQHQHQQQHHLPTAAHHQGGSVGGGGGSNSVLPAPAAPTAATHALYHPSPSGSGHMEHRNSYNLLSEAMSQAVSNEFSSLGSGSADGACHADDLDCYSGNVQDRLGMEAIRTLHRQLDDDDNGNIDLSESDDFLREELKYDSGYEKRQKAFHFNDDMHISVKELWEAWLRSEVHNWTMEQTSDWLAQSVQLPQYVELFRLHKVTGATLPRLAVNNMHYVGNVLGIKDPIHKQKIALKAMDVVLFGPPRETGTRWKDYILVTLLLSAIIGCWYAYQQNKNAKRHLRRMAQDMEGLQRAEQSLQEMQKELERARMEQENVATEKMDLERRLKEAPTLSSSSSDLEVQKLKKEIEILRTELSRAEIELVDNCWTPPPQLQSWLQYTYELESKNHLKKRVSAEKQLQSAREACEKLRKKRSSLVGAFVSTHGKSIDDVDRSIVEARNSLSEVTNELQERLHRWKQIENCLGFNIVNNNGLQYLENVLYNRNGGSSVSSNKGSRGRITSSSDDLDDESVQELLYIYPGMLDSYSRSSVGLSGGSSGILNNNSNALCDDSSGSEDASEGPAHAPVQFLLGGAPTPSLKSATSTTAAGTGVVSRAGAAVNHSSLDVNTSNHIGSLGNSTNAIGTSGVASVNAQNATPPPLPPHNNAYNSSYFLNDSQLLRSQSTDLVPMEIYTFLNRQQQQHSAKPNINGSNSSNHNSLSTGQQFIGSGSGIVGKLSGTNKKMVKQHSTTSQQSTSSTSSSVHSTPSAPGALGADAHSASGKGQSPGRWSSHERILPIHQQQQQQQHEPQMLIWQSMQSVQHKQPTAAHGQQQQQQQQQQQSAQHAGDKESFMQPHYTAIAGKPPTVGAIPAQYQQLPTSLSLQSLCGGQTPQHGSDNISLGTAVGAAATTTTSAPAAASAHSDTQMEDQLLVSADSASLDGGATIKKRKRRLRFPFGGGHRKSASNASASSGSTASVSVSSNKHT</sequence>
<evidence type="ECO:0000256" key="6">
    <source>
        <dbReference type="ARBA" id="ARBA00022729"/>
    </source>
</evidence>
<reference evidence="17" key="1">
    <citation type="submission" date="2025-08" db="UniProtKB">
        <authorList>
            <consortium name="RefSeq"/>
        </authorList>
    </citation>
    <scope>IDENTIFICATION</scope>
    <source>
        <tissue evidence="17">Adult</tissue>
    </source>
</reference>
<dbReference type="SUPFAM" id="SSF47769">
    <property type="entry name" value="SAM/Pointed domain"/>
    <property type="match status" value="1"/>
</dbReference>
<evidence type="ECO:0000256" key="14">
    <source>
        <dbReference type="SAM" id="SignalP"/>
    </source>
</evidence>
<evidence type="ECO:0000313" key="17">
    <source>
        <dbReference type="RefSeq" id="XP_011201573.2"/>
    </source>
</evidence>
<dbReference type="Gene3D" id="1.10.150.50">
    <property type="entry name" value="Transcription Factor, Ets-1"/>
    <property type="match status" value="1"/>
</dbReference>
<evidence type="ECO:0000313" key="16">
    <source>
        <dbReference type="Proteomes" id="UP001652620"/>
    </source>
</evidence>
<dbReference type="AlphaFoldDB" id="A0A6I9UUU0"/>
<keyword evidence="3" id="KW-0109">Calcium transport</keyword>
<feature type="compositionally biased region" description="Low complexity" evidence="13">
    <location>
        <begin position="859"/>
        <end position="869"/>
    </location>
</feature>
<feature type="signal peptide" evidence="14">
    <location>
        <begin position="1"/>
        <end position="25"/>
    </location>
</feature>
<gene>
    <name evidence="17" type="primary">LOC105224987</name>
</gene>
<evidence type="ECO:0000256" key="3">
    <source>
        <dbReference type="ARBA" id="ARBA00022568"/>
    </source>
</evidence>
<dbReference type="KEGG" id="bdr:105224987"/>
<dbReference type="Gene3D" id="1.20.5.340">
    <property type="match status" value="1"/>
</dbReference>
<proteinExistence type="predicted"/>
<feature type="compositionally biased region" description="Low complexity" evidence="13">
    <location>
        <begin position="993"/>
        <end position="1014"/>
    </location>
</feature>
<evidence type="ECO:0000256" key="9">
    <source>
        <dbReference type="ARBA" id="ARBA00023054"/>
    </source>
</evidence>
<keyword evidence="5" id="KW-0479">Metal-binding</keyword>
<feature type="region of interest" description="Disordered" evidence="13">
    <location>
        <begin position="969"/>
        <end position="1014"/>
    </location>
</feature>
<evidence type="ECO:0000256" key="2">
    <source>
        <dbReference type="ARBA" id="ARBA00022448"/>
    </source>
</evidence>
<dbReference type="InterPro" id="IPR013761">
    <property type="entry name" value="SAM/pointed_sf"/>
</dbReference>
<feature type="compositionally biased region" description="Low complexity" evidence="13">
    <location>
        <begin position="774"/>
        <end position="795"/>
    </location>
</feature>
<evidence type="ECO:0000256" key="4">
    <source>
        <dbReference type="ARBA" id="ARBA00022692"/>
    </source>
</evidence>
<feature type="domain" description="SAM" evidence="15">
    <location>
        <begin position="221"/>
        <end position="279"/>
    </location>
</feature>
<keyword evidence="4" id="KW-0812">Transmembrane</keyword>
<keyword evidence="8" id="KW-1133">Transmembrane helix</keyword>
<dbReference type="InterPro" id="IPR032393">
    <property type="entry name" value="SOAR_STIM1/2"/>
</dbReference>
<evidence type="ECO:0000256" key="8">
    <source>
        <dbReference type="ARBA" id="ARBA00022989"/>
    </source>
</evidence>
<dbReference type="InterPro" id="IPR057835">
    <property type="entry name" value="EF-hand_STIM1/2"/>
</dbReference>
<evidence type="ECO:0000256" key="11">
    <source>
        <dbReference type="ARBA" id="ARBA00023136"/>
    </source>
</evidence>
<dbReference type="PANTHER" id="PTHR15136">
    <property type="entry name" value="STROMAL INTERACTION MOLECULE HOMOLOG"/>
    <property type="match status" value="1"/>
</dbReference>
<feature type="coiled-coil region" evidence="12">
    <location>
        <begin position="433"/>
        <end position="496"/>
    </location>
</feature>
<dbReference type="CDD" id="cd09504">
    <property type="entry name" value="SAM_STIM-1_2-like"/>
    <property type="match status" value="1"/>
</dbReference>
<keyword evidence="11" id="KW-0472">Membrane</keyword>
<dbReference type="GO" id="GO:0005509">
    <property type="term" value="F:calcium ion binding"/>
    <property type="evidence" value="ECO:0007669"/>
    <property type="project" value="TreeGrafter"/>
</dbReference>
<protein>
    <submittedName>
        <fullName evidence="17">Stromal interaction molecule homolog isoform X3</fullName>
    </submittedName>
</protein>
<feature type="region of interest" description="Disordered" evidence="13">
    <location>
        <begin position="725"/>
        <end position="818"/>
    </location>
</feature>
<dbReference type="GO" id="GO:0006874">
    <property type="term" value="P:intracellular calcium ion homeostasis"/>
    <property type="evidence" value="ECO:0007669"/>
    <property type="project" value="TreeGrafter"/>
</dbReference>
<feature type="compositionally biased region" description="Polar residues" evidence="13">
    <location>
        <begin position="725"/>
        <end position="734"/>
    </location>
</feature>
<feature type="coiled-coil region" evidence="12">
    <location>
        <begin position="322"/>
        <end position="409"/>
    </location>
</feature>
<keyword evidence="9 12" id="KW-0175">Coiled coil</keyword>
<evidence type="ECO:0000256" key="5">
    <source>
        <dbReference type="ARBA" id="ARBA00022723"/>
    </source>
</evidence>
<dbReference type="Gene3D" id="1.10.287.3550">
    <property type="match status" value="1"/>
</dbReference>
<dbReference type="PANTHER" id="PTHR15136:SF5">
    <property type="entry name" value="STROMAL INTERACTION MOLECULE HOMOLOG"/>
    <property type="match status" value="1"/>
</dbReference>
<dbReference type="CDD" id="cd11722">
    <property type="entry name" value="SOAR"/>
    <property type="match status" value="1"/>
</dbReference>
<organism evidence="16 17">
    <name type="scientific">Bactrocera dorsalis</name>
    <name type="common">Oriental fruit fly</name>
    <name type="synonym">Dacus dorsalis</name>
    <dbReference type="NCBI Taxonomy" id="27457"/>
    <lineage>
        <taxon>Eukaryota</taxon>
        <taxon>Metazoa</taxon>
        <taxon>Ecdysozoa</taxon>
        <taxon>Arthropoda</taxon>
        <taxon>Hexapoda</taxon>
        <taxon>Insecta</taxon>
        <taxon>Pterygota</taxon>
        <taxon>Neoptera</taxon>
        <taxon>Endopterygota</taxon>
        <taxon>Diptera</taxon>
        <taxon>Brachycera</taxon>
        <taxon>Muscomorpha</taxon>
        <taxon>Tephritoidea</taxon>
        <taxon>Tephritidae</taxon>
        <taxon>Bactrocera</taxon>
        <taxon>Bactrocera</taxon>
    </lineage>
</organism>
<feature type="compositionally biased region" description="Basic residues" evidence="13">
    <location>
        <begin position="974"/>
        <end position="992"/>
    </location>
</feature>
<dbReference type="Gene3D" id="1.10.238.180">
    <property type="match status" value="1"/>
</dbReference>
<dbReference type="GO" id="GO:0005886">
    <property type="term" value="C:plasma membrane"/>
    <property type="evidence" value="ECO:0007669"/>
    <property type="project" value="TreeGrafter"/>
</dbReference>
<evidence type="ECO:0000256" key="12">
    <source>
        <dbReference type="SAM" id="Coils"/>
    </source>
</evidence>
<dbReference type="GO" id="GO:0051049">
    <property type="term" value="P:regulation of transport"/>
    <property type="evidence" value="ECO:0007669"/>
    <property type="project" value="UniProtKB-ARBA"/>
</dbReference>
<dbReference type="Proteomes" id="UP001652620">
    <property type="component" value="Chromosome 4"/>
</dbReference>
<evidence type="ECO:0000256" key="10">
    <source>
        <dbReference type="ARBA" id="ARBA00023065"/>
    </source>
</evidence>
<keyword evidence="7" id="KW-0106">Calcium</keyword>
<feature type="compositionally biased region" description="Low complexity" evidence="13">
    <location>
        <begin position="735"/>
        <end position="748"/>
    </location>
</feature>
<dbReference type="Pfam" id="PF07647">
    <property type="entry name" value="SAM_2"/>
    <property type="match status" value="1"/>
</dbReference>
<dbReference type="InterPro" id="IPR037608">
    <property type="entry name" value="STIM1/2"/>
</dbReference>
<feature type="region of interest" description="Disordered" evidence="13">
    <location>
        <begin position="43"/>
        <end position="80"/>
    </location>
</feature>
<keyword evidence="6 14" id="KW-0732">Signal</keyword>
<evidence type="ECO:0000259" key="15">
    <source>
        <dbReference type="PROSITE" id="PS50105"/>
    </source>
</evidence>
<dbReference type="InterPro" id="IPR001660">
    <property type="entry name" value="SAM"/>
</dbReference>
<keyword evidence="16" id="KW-1185">Reference proteome</keyword>
<evidence type="ECO:0000256" key="1">
    <source>
        <dbReference type="ARBA" id="ARBA00004479"/>
    </source>
</evidence>
<dbReference type="GO" id="GO:0005246">
    <property type="term" value="F:calcium channel regulator activity"/>
    <property type="evidence" value="ECO:0007669"/>
    <property type="project" value="InterPro"/>
</dbReference>
<dbReference type="PROSITE" id="PS50105">
    <property type="entry name" value="SAM_DOMAIN"/>
    <property type="match status" value="1"/>
</dbReference>
<feature type="region of interest" description="Disordered" evidence="13">
    <location>
        <begin position="845"/>
        <end position="877"/>
    </location>
</feature>
<evidence type="ECO:0000256" key="7">
    <source>
        <dbReference type="ARBA" id="ARBA00022837"/>
    </source>
</evidence>
<name>A0A6I9UUU0_BACDO</name>
<dbReference type="SMART" id="SM00454">
    <property type="entry name" value="SAM"/>
    <property type="match status" value="1"/>
</dbReference>
<dbReference type="Pfam" id="PF16533">
    <property type="entry name" value="SOAR"/>
    <property type="match status" value="1"/>
</dbReference>
<dbReference type="OrthoDB" id="9986177at2759"/>
<dbReference type="Pfam" id="PF25578">
    <property type="entry name" value="EF-hand_STIM1"/>
    <property type="match status" value="1"/>
</dbReference>
<feature type="chain" id="PRO_5045237238" evidence="14">
    <location>
        <begin position="26"/>
        <end position="1014"/>
    </location>
</feature>
<keyword evidence="10" id="KW-0406">Ion transport</keyword>